<organism evidence="2 3">
    <name type="scientific">Prorocentrum cordatum</name>
    <dbReference type="NCBI Taxonomy" id="2364126"/>
    <lineage>
        <taxon>Eukaryota</taxon>
        <taxon>Sar</taxon>
        <taxon>Alveolata</taxon>
        <taxon>Dinophyceae</taxon>
        <taxon>Prorocentrales</taxon>
        <taxon>Prorocentraceae</taxon>
        <taxon>Prorocentrum</taxon>
    </lineage>
</organism>
<keyword evidence="3" id="KW-1185">Reference proteome</keyword>
<sequence>MKTYRIDTKGLVKLVYTQGWTQDVSGGALRCDVLLIEHIPTIRRRAPKTFRTPNNTKFTEPSASSEVRGGPPHDLRLLAVRTPPVDDQPVARGVLPHVERVTLLMGRHRALGEPKEPHLVQLLEEGQLLGPGGLAGAPPLVRRRVNPASTQDPRLVEGQGQRRLQEIPDGPVSERTLKDQTFRTKRGVGSWDRVNSTGALKTVGINSSEMI</sequence>
<feature type="compositionally biased region" description="Polar residues" evidence="1">
    <location>
        <begin position="51"/>
        <end position="65"/>
    </location>
</feature>
<evidence type="ECO:0000313" key="2">
    <source>
        <dbReference type="EMBL" id="CAK0829179.1"/>
    </source>
</evidence>
<proteinExistence type="predicted"/>
<name>A0ABN9SC27_9DINO</name>
<feature type="region of interest" description="Disordered" evidence="1">
    <location>
        <begin position="49"/>
        <end position="72"/>
    </location>
</feature>
<reference evidence="2" key="1">
    <citation type="submission" date="2023-10" db="EMBL/GenBank/DDBJ databases">
        <authorList>
            <person name="Chen Y."/>
            <person name="Shah S."/>
            <person name="Dougan E. K."/>
            <person name="Thang M."/>
            <person name="Chan C."/>
        </authorList>
    </citation>
    <scope>NUCLEOTIDE SEQUENCE [LARGE SCALE GENOMIC DNA]</scope>
</reference>
<dbReference type="EMBL" id="CAUYUJ010010358">
    <property type="protein sequence ID" value="CAK0829179.1"/>
    <property type="molecule type" value="Genomic_DNA"/>
</dbReference>
<protein>
    <submittedName>
        <fullName evidence="2">Uncharacterized protein</fullName>
    </submittedName>
</protein>
<dbReference type="Proteomes" id="UP001189429">
    <property type="component" value="Unassembled WGS sequence"/>
</dbReference>
<evidence type="ECO:0000256" key="1">
    <source>
        <dbReference type="SAM" id="MobiDB-lite"/>
    </source>
</evidence>
<accession>A0ABN9SC27</accession>
<comment type="caution">
    <text evidence="2">The sequence shown here is derived from an EMBL/GenBank/DDBJ whole genome shotgun (WGS) entry which is preliminary data.</text>
</comment>
<evidence type="ECO:0000313" key="3">
    <source>
        <dbReference type="Proteomes" id="UP001189429"/>
    </source>
</evidence>
<gene>
    <name evidence="2" type="ORF">PCOR1329_LOCUS28203</name>
</gene>